<dbReference type="PANTHER" id="PTHR31339:SF9">
    <property type="entry name" value="PLASMIN AND FIBRONECTIN-BINDING PROTEIN A"/>
    <property type="match status" value="1"/>
</dbReference>
<sequence length="482" mass="51298">MQGLVALPLTAVLPASVYAQTGRKKAVAPAPTQKPKSDVQVNVRDLGATGDGSTKDTVAMQLALDRCSVLGGGEVLVPAGEYLTGALRIHSNTVLRIEEGASLNGSPDIGDYPFTQVRWEGRWIKGYSAFISAQDGENVTIIGKGKIVASPAIKGRVVHADGSPMVYTRPAAGTAPNPDGPTNVARRDIMRNPALMEFTHCRNVLVQDVFTQGNDMWSTHPVYCENVTFRNVTVHSGADGIDVDSCKGVVIDGCEFVTRDDCISLKSGRGMEGNTIGVVCEDIHISNCTFNDAVWACIGIGSETSGGIRNVHVEHCKCLGARTFAIYIKSRPGRGAFIEDIYMNDLEVSGAQQGFLRFNILNSGLQDPDPVPGDDGIPTIRNFHFSNIRVKDVPVLVDGASIHPRKPLEGFSLTNVTGTCGKGIRLANIHHAVIHDVKVTGFAGPLLSTRNVTGTGLGGAVPLQEEKVPDAIGPPVKAYVLR</sequence>
<keyword evidence="3 4" id="KW-0326">Glycosidase</keyword>
<reference evidence="7" key="1">
    <citation type="submission" date="2011-01" db="EMBL/GenBank/DDBJ databases">
        <title>Complete sequence of plasmid2 of Acidobacterium sp. MP5ACTX9.</title>
        <authorList>
            <consortium name="US DOE Joint Genome Institute"/>
            <person name="Lucas S."/>
            <person name="Copeland A."/>
            <person name="Lapidus A."/>
            <person name="Cheng J.-F."/>
            <person name="Goodwin L."/>
            <person name="Pitluck S."/>
            <person name="Teshima H."/>
            <person name="Detter J.C."/>
            <person name="Han C."/>
            <person name="Tapia R."/>
            <person name="Land M."/>
            <person name="Hauser L."/>
            <person name="Kyrpides N."/>
            <person name="Ivanova N."/>
            <person name="Ovchinnikova G."/>
            <person name="Pagani I."/>
            <person name="Rawat S.R."/>
            <person name="Mannisto M."/>
            <person name="Haggblom M.M."/>
            <person name="Woyke T."/>
        </authorList>
    </citation>
    <scope>NUCLEOTIDE SEQUENCE [LARGE SCALE GENOMIC DNA]</scope>
    <source>
        <strain evidence="7">MP5ACTX9</strain>
        <plasmid evidence="7">Plasmid pACIX902</plasmid>
    </source>
</reference>
<accession>E8X6W5</accession>
<name>E8X6W5_GRATM</name>
<evidence type="ECO:0000256" key="4">
    <source>
        <dbReference type="RuleBase" id="RU361169"/>
    </source>
</evidence>
<dbReference type="InterPro" id="IPR000743">
    <property type="entry name" value="Glyco_hydro_28"/>
</dbReference>
<dbReference type="PANTHER" id="PTHR31339">
    <property type="entry name" value="PECTIN LYASE-RELATED"/>
    <property type="match status" value="1"/>
</dbReference>
<dbReference type="SMART" id="SM00710">
    <property type="entry name" value="PbH1"/>
    <property type="match status" value="4"/>
</dbReference>
<dbReference type="InterPro" id="IPR011050">
    <property type="entry name" value="Pectin_lyase_fold/virulence"/>
</dbReference>
<dbReference type="Pfam" id="PF00295">
    <property type="entry name" value="Glyco_hydro_28"/>
    <property type="match status" value="1"/>
</dbReference>
<evidence type="ECO:0000259" key="5">
    <source>
        <dbReference type="Pfam" id="PF12708"/>
    </source>
</evidence>
<dbReference type="Pfam" id="PF12708">
    <property type="entry name" value="Pect-lyase_RHGA_epim"/>
    <property type="match status" value="1"/>
</dbReference>
<proteinExistence type="inferred from homology"/>
<evidence type="ECO:0000256" key="2">
    <source>
        <dbReference type="ARBA" id="ARBA00022801"/>
    </source>
</evidence>
<evidence type="ECO:0000256" key="1">
    <source>
        <dbReference type="ARBA" id="ARBA00008834"/>
    </source>
</evidence>
<dbReference type="InterPro" id="IPR006626">
    <property type="entry name" value="PbH1"/>
</dbReference>
<keyword evidence="2 4" id="KW-0378">Hydrolase</keyword>
<dbReference type="GO" id="GO:0005975">
    <property type="term" value="P:carbohydrate metabolic process"/>
    <property type="evidence" value="ECO:0007669"/>
    <property type="project" value="InterPro"/>
</dbReference>
<dbReference type="KEGG" id="acm:AciX9_3991"/>
<dbReference type="InterPro" id="IPR024535">
    <property type="entry name" value="RHGA/B-epi-like_pectate_lyase"/>
</dbReference>
<dbReference type="EMBL" id="CP002482">
    <property type="protein sequence ID" value="ADW71265.1"/>
    <property type="molecule type" value="Genomic_DNA"/>
</dbReference>
<feature type="domain" description="Rhamnogalacturonase A/B/Epimerase-like pectate lyase" evidence="5">
    <location>
        <begin position="41"/>
        <end position="95"/>
    </location>
</feature>
<keyword evidence="6" id="KW-0614">Plasmid</keyword>
<organism evidence="7">
    <name type="scientific">Granulicella tundricola (strain ATCC BAA-1859 / DSM 23138 / MP5ACTX9)</name>
    <dbReference type="NCBI Taxonomy" id="1198114"/>
    <lineage>
        <taxon>Bacteria</taxon>
        <taxon>Pseudomonadati</taxon>
        <taxon>Acidobacteriota</taxon>
        <taxon>Terriglobia</taxon>
        <taxon>Terriglobales</taxon>
        <taxon>Acidobacteriaceae</taxon>
        <taxon>Granulicella</taxon>
    </lineage>
</organism>
<dbReference type="InterPro" id="IPR012334">
    <property type="entry name" value="Pectin_lyas_fold"/>
</dbReference>
<evidence type="ECO:0000313" key="7">
    <source>
        <dbReference type="Proteomes" id="UP000000343"/>
    </source>
</evidence>
<comment type="similarity">
    <text evidence="1 4">Belongs to the glycosyl hydrolase 28 family.</text>
</comment>
<dbReference type="HOGENOM" id="CLU_016031_8_3_0"/>
<protein>
    <submittedName>
        <fullName evidence="6">Glycoside hydrolase family 28</fullName>
    </submittedName>
</protein>
<gene>
    <name evidence="6" type="ordered locus">AciX9_3991</name>
</gene>
<geneLocation type="plasmid" evidence="6 7">
    <name>pACIX902</name>
</geneLocation>
<dbReference type="InterPro" id="IPR051801">
    <property type="entry name" value="GH28_Enzymes"/>
</dbReference>
<dbReference type="Gene3D" id="2.160.20.10">
    <property type="entry name" value="Single-stranded right-handed beta-helix, Pectin lyase-like"/>
    <property type="match status" value="1"/>
</dbReference>
<dbReference type="Proteomes" id="UP000000343">
    <property type="component" value="Plasmid pACIX902"/>
</dbReference>
<dbReference type="GO" id="GO:0004650">
    <property type="term" value="F:polygalacturonase activity"/>
    <property type="evidence" value="ECO:0007669"/>
    <property type="project" value="InterPro"/>
</dbReference>
<evidence type="ECO:0000256" key="3">
    <source>
        <dbReference type="ARBA" id="ARBA00023295"/>
    </source>
</evidence>
<dbReference type="AlphaFoldDB" id="E8X6W5"/>
<evidence type="ECO:0000313" key="6">
    <source>
        <dbReference type="EMBL" id="ADW71265.1"/>
    </source>
</evidence>
<dbReference type="SUPFAM" id="SSF51126">
    <property type="entry name" value="Pectin lyase-like"/>
    <property type="match status" value="1"/>
</dbReference>
<keyword evidence="7" id="KW-1185">Reference proteome</keyword>